<feature type="compositionally biased region" description="Basic and acidic residues" evidence="1">
    <location>
        <begin position="31"/>
        <end position="40"/>
    </location>
</feature>
<evidence type="ECO:0000313" key="2">
    <source>
        <dbReference type="EMBL" id="KAK5693490.1"/>
    </source>
</evidence>
<feature type="compositionally biased region" description="Low complexity" evidence="1">
    <location>
        <begin position="150"/>
        <end position="164"/>
    </location>
</feature>
<name>A0AAN7VMI4_9PEZI</name>
<feature type="region of interest" description="Disordered" evidence="1">
    <location>
        <begin position="147"/>
        <end position="166"/>
    </location>
</feature>
<proteinExistence type="predicted"/>
<feature type="compositionally biased region" description="Polar residues" evidence="1">
    <location>
        <begin position="69"/>
        <end position="78"/>
    </location>
</feature>
<dbReference type="EMBL" id="JAVRQU010000017">
    <property type="protein sequence ID" value="KAK5693490.1"/>
    <property type="molecule type" value="Genomic_DNA"/>
</dbReference>
<protein>
    <submittedName>
        <fullName evidence="2">Uncharacterized protein</fullName>
    </submittedName>
</protein>
<sequence>MQTHPDPGAALKSDLTDTAELRTLALASKPMADRNEHQDFLDNPNNVPNPSPTSSNSYLDPDDFFLAPSHQSSPELSSFNLDDLMDHEAITEVNHRGRSPAHEHPVSPHPTFVSPDVPPSRPHAPVNSAINPDDLRDRERIFQSHHAERFSGPSQQSSPEFSPFDLDDLLDPRIYSETDDQGRYLVLEHPVSRGPSPVISDLISPEPWSLLGTECPPDHNTVPPQPNPDDTFLSVCLPREVLFATSLPGRDKWRIMSDYNANLHILNDPDLPQNNHKRVDAREKQLAIFEIFIEGIQAKLKWEETKLAENIWWVRRASQWALGGFATADNLDLGGSEAGFAMAWNDLTRRREEYDDLRATLLRLREEFANAGGTIDPRWLEKDTHADSIFEEQSLLQWARQHHPQQEDEMEELTFTRREVPPPFTRNCGPPQQVFLGHEGVRGRPDLWAGASSSNEHSHTNLPMRPYTRFSGAGMAPSRLETIYEEDEENDAEGAGPLRSAGGASSTEEGNQQSTTGTRKEPLNSRSPPAPQSLTTPRESHVTNPEPQATPPESELGHSGHSARAGVPTVRDNSGHPAGSSPPTAIVEGSDAQHSVDTNQYSDVPFWNASAPSERGVVHATNTSGPAEWCLNGQTYVWDSGNASWVPKFGG</sequence>
<organism evidence="2 3">
    <name type="scientific">Elasticomyces elasticus</name>
    <dbReference type="NCBI Taxonomy" id="574655"/>
    <lineage>
        <taxon>Eukaryota</taxon>
        <taxon>Fungi</taxon>
        <taxon>Dikarya</taxon>
        <taxon>Ascomycota</taxon>
        <taxon>Pezizomycotina</taxon>
        <taxon>Dothideomycetes</taxon>
        <taxon>Dothideomycetidae</taxon>
        <taxon>Mycosphaerellales</taxon>
        <taxon>Teratosphaeriaceae</taxon>
        <taxon>Elasticomyces</taxon>
    </lineage>
</organism>
<accession>A0AAN7VMI4</accession>
<evidence type="ECO:0000313" key="3">
    <source>
        <dbReference type="Proteomes" id="UP001310594"/>
    </source>
</evidence>
<feature type="region of interest" description="Disordered" evidence="1">
    <location>
        <begin position="485"/>
        <end position="595"/>
    </location>
</feature>
<feature type="compositionally biased region" description="Low complexity" evidence="1">
    <location>
        <begin position="43"/>
        <end position="57"/>
    </location>
</feature>
<dbReference type="AlphaFoldDB" id="A0AAN7VMI4"/>
<evidence type="ECO:0000256" key="1">
    <source>
        <dbReference type="SAM" id="MobiDB-lite"/>
    </source>
</evidence>
<feature type="compositionally biased region" description="Basic and acidic residues" evidence="1">
    <location>
        <begin position="96"/>
        <end position="106"/>
    </location>
</feature>
<dbReference type="Proteomes" id="UP001310594">
    <property type="component" value="Unassembled WGS sequence"/>
</dbReference>
<feature type="region of interest" description="Disordered" evidence="1">
    <location>
        <begin position="26"/>
        <end position="78"/>
    </location>
</feature>
<feature type="region of interest" description="Disordered" evidence="1">
    <location>
        <begin position="96"/>
        <end position="134"/>
    </location>
</feature>
<comment type="caution">
    <text evidence="2">The sequence shown here is derived from an EMBL/GenBank/DDBJ whole genome shotgun (WGS) entry which is preliminary data.</text>
</comment>
<gene>
    <name evidence="2" type="ORF">LTR97_010059</name>
</gene>
<feature type="compositionally biased region" description="Polar residues" evidence="1">
    <location>
        <begin position="503"/>
        <end position="517"/>
    </location>
</feature>
<feature type="compositionally biased region" description="Polar residues" evidence="1">
    <location>
        <begin position="524"/>
        <end position="547"/>
    </location>
</feature>
<reference evidence="2" key="1">
    <citation type="submission" date="2023-08" db="EMBL/GenBank/DDBJ databases">
        <title>Black Yeasts Isolated from many extreme environments.</title>
        <authorList>
            <person name="Coleine C."/>
            <person name="Stajich J.E."/>
            <person name="Selbmann L."/>
        </authorList>
    </citation>
    <scope>NUCLEOTIDE SEQUENCE</scope>
    <source>
        <strain evidence="2">CCFEE 5810</strain>
    </source>
</reference>
<feature type="region of interest" description="Disordered" evidence="1">
    <location>
        <begin position="448"/>
        <end position="470"/>
    </location>
</feature>